<evidence type="ECO:0000256" key="8">
    <source>
        <dbReference type="ARBA" id="ARBA00047899"/>
    </source>
</evidence>
<evidence type="ECO:0000256" key="9">
    <source>
        <dbReference type="ARBA" id="ARBA00048679"/>
    </source>
</evidence>
<organism evidence="11">
    <name type="scientific">Culex pipiens</name>
    <name type="common">House mosquito</name>
    <dbReference type="NCBI Taxonomy" id="7175"/>
    <lineage>
        <taxon>Eukaryota</taxon>
        <taxon>Metazoa</taxon>
        <taxon>Ecdysozoa</taxon>
        <taxon>Arthropoda</taxon>
        <taxon>Hexapoda</taxon>
        <taxon>Insecta</taxon>
        <taxon>Pterygota</taxon>
        <taxon>Neoptera</taxon>
        <taxon>Endopterygota</taxon>
        <taxon>Diptera</taxon>
        <taxon>Nematocera</taxon>
        <taxon>Culicoidea</taxon>
        <taxon>Culicidae</taxon>
        <taxon>Culicinae</taxon>
        <taxon>Culicini</taxon>
        <taxon>Culex</taxon>
        <taxon>Culex</taxon>
    </lineage>
</organism>
<dbReference type="PANTHER" id="PTHR44899">
    <property type="entry name" value="CAMK FAMILY PROTEIN KINASE"/>
    <property type="match status" value="1"/>
</dbReference>
<accession>A0A8D8HAT6</accession>
<dbReference type="SUPFAM" id="SSF56112">
    <property type="entry name" value="Protein kinase-like (PK-like)"/>
    <property type="match status" value="1"/>
</dbReference>
<dbReference type="EC" id="2.7.11.1" evidence="2"/>
<protein>
    <recommendedName>
        <fullName evidence="2">non-specific serine/threonine protein kinase</fullName>
        <ecNumber evidence="2">2.7.11.1</ecNumber>
    </recommendedName>
</protein>
<dbReference type="AlphaFoldDB" id="A0A8D8HAT6"/>
<keyword evidence="7" id="KW-0067">ATP-binding</keyword>
<keyword evidence="3" id="KW-0723">Serine/threonine-protein kinase</keyword>
<dbReference type="InterPro" id="IPR051131">
    <property type="entry name" value="NEK_Ser/Thr_kinase_NIMA"/>
</dbReference>
<evidence type="ECO:0000256" key="7">
    <source>
        <dbReference type="ARBA" id="ARBA00022840"/>
    </source>
</evidence>
<name>A0A8D8HAT6_CULPI</name>
<dbReference type="PROSITE" id="PS50011">
    <property type="entry name" value="PROTEIN_KINASE_DOM"/>
    <property type="match status" value="1"/>
</dbReference>
<proteinExistence type="inferred from homology"/>
<dbReference type="EMBL" id="HBUE01204911">
    <property type="protein sequence ID" value="CAG6531524.1"/>
    <property type="molecule type" value="Transcribed_RNA"/>
</dbReference>
<evidence type="ECO:0000256" key="1">
    <source>
        <dbReference type="ARBA" id="ARBA00010886"/>
    </source>
</evidence>
<dbReference type="SMART" id="SM00220">
    <property type="entry name" value="S_TKc"/>
    <property type="match status" value="1"/>
</dbReference>
<keyword evidence="6 11" id="KW-0418">Kinase</keyword>
<dbReference type="InterPro" id="IPR011009">
    <property type="entry name" value="Kinase-like_dom_sf"/>
</dbReference>
<evidence type="ECO:0000313" key="11">
    <source>
        <dbReference type="EMBL" id="CAG6531524.1"/>
    </source>
</evidence>
<keyword evidence="5" id="KW-0547">Nucleotide-binding</keyword>
<evidence type="ECO:0000256" key="6">
    <source>
        <dbReference type="ARBA" id="ARBA00022777"/>
    </source>
</evidence>
<sequence length="324" mass="38155">MSFKFLNIDLSQLEFESCLGSGCYGGSVCLYRNRKDKRNRRIVVKSIPYNSPEYAYETVTKEHTILSQVNHPRILRYFGFFQTNDSWNMITEFAEWGNLAEFLHRRKQQGAFLTQRVVMAKYRDMAEALQYLHQRKVIHRDLKPGNVLIDADNRLKLADFGIAKICTNVSLDEEMNMTIVGTPLFMAPEVASGKRYDYKSDVWPLGVIFYELCMLEHPFVERFIECEESMERKKFSPPQIDCARHGFSRDMQTLCEMMIQVEPKQRWTLEKILKDECVVGLMEREMLQLLKKWLLEMSPVSYYSLLKKLTTVETKCREFCFCIL</sequence>
<comment type="similarity">
    <text evidence="1">Belongs to the protein kinase superfamily. NEK Ser/Thr protein kinase family. NIMA subfamily.</text>
</comment>
<dbReference type="InterPro" id="IPR000719">
    <property type="entry name" value="Prot_kinase_dom"/>
</dbReference>
<keyword evidence="4" id="KW-0808">Transferase</keyword>
<evidence type="ECO:0000256" key="3">
    <source>
        <dbReference type="ARBA" id="ARBA00022527"/>
    </source>
</evidence>
<evidence type="ECO:0000256" key="4">
    <source>
        <dbReference type="ARBA" id="ARBA00022679"/>
    </source>
</evidence>
<dbReference type="PANTHER" id="PTHR44899:SF3">
    <property type="entry name" value="SERINE_THREONINE-PROTEIN KINASE NEK1"/>
    <property type="match status" value="1"/>
</dbReference>
<comment type="catalytic activity">
    <reaction evidence="9">
        <text>L-seryl-[protein] + ATP = O-phospho-L-seryl-[protein] + ADP + H(+)</text>
        <dbReference type="Rhea" id="RHEA:17989"/>
        <dbReference type="Rhea" id="RHEA-COMP:9863"/>
        <dbReference type="Rhea" id="RHEA-COMP:11604"/>
        <dbReference type="ChEBI" id="CHEBI:15378"/>
        <dbReference type="ChEBI" id="CHEBI:29999"/>
        <dbReference type="ChEBI" id="CHEBI:30616"/>
        <dbReference type="ChEBI" id="CHEBI:83421"/>
        <dbReference type="ChEBI" id="CHEBI:456216"/>
        <dbReference type="EC" id="2.7.11.1"/>
    </reaction>
</comment>
<evidence type="ECO:0000256" key="2">
    <source>
        <dbReference type="ARBA" id="ARBA00012513"/>
    </source>
</evidence>
<reference evidence="11" key="1">
    <citation type="submission" date="2021-05" db="EMBL/GenBank/DDBJ databases">
        <authorList>
            <person name="Alioto T."/>
            <person name="Alioto T."/>
            <person name="Gomez Garrido J."/>
        </authorList>
    </citation>
    <scope>NUCLEOTIDE SEQUENCE</scope>
</reference>
<dbReference type="InterPro" id="IPR001245">
    <property type="entry name" value="Ser-Thr/Tyr_kinase_cat_dom"/>
</dbReference>
<dbReference type="GO" id="GO:0004674">
    <property type="term" value="F:protein serine/threonine kinase activity"/>
    <property type="evidence" value="ECO:0007669"/>
    <property type="project" value="UniProtKB-KW"/>
</dbReference>
<dbReference type="GO" id="GO:0005524">
    <property type="term" value="F:ATP binding"/>
    <property type="evidence" value="ECO:0007669"/>
    <property type="project" value="UniProtKB-KW"/>
</dbReference>
<dbReference type="Pfam" id="PF00069">
    <property type="entry name" value="Pkinase"/>
    <property type="match status" value="1"/>
</dbReference>
<comment type="catalytic activity">
    <reaction evidence="8">
        <text>L-threonyl-[protein] + ATP = O-phospho-L-threonyl-[protein] + ADP + H(+)</text>
        <dbReference type="Rhea" id="RHEA:46608"/>
        <dbReference type="Rhea" id="RHEA-COMP:11060"/>
        <dbReference type="Rhea" id="RHEA-COMP:11605"/>
        <dbReference type="ChEBI" id="CHEBI:15378"/>
        <dbReference type="ChEBI" id="CHEBI:30013"/>
        <dbReference type="ChEBI" id="CHEBI:30616"/>
        <dbReference type="ChEBI" id="CHEBI:61977"/>
        <dbReference type="ChEBI" id="CHEBI:456216"/>
        <dbReference type="EC" id="2.7.11.1"/>
    </reaction>
</comment>
<dbReference type="GO" id="GO:0006950">
    <property type="term" value="P:response to stress"/>
    <property type="evidence" value="ECO:0007669"/>
    <property type="project" value="UniProtKB-ARBA"/>
</dbReference>
<dbReference type="PRINTS" id="PR00109">
    <property type="entry name" value="TYRKINASE"/>
</dbReference>
<dbReference type="InterPro" id="IPR008271">
    <property type="entry name" value="Ser/Thr_kinase_AS"/>
</dbReference>
<dbReference type="PROSITE" id="PS00108">
    <property type="entry name" value="PROTEIN_KINASE_ST"/>
    <property type="match status" value="1"/>
</dbReference>
<feature type="domain" description="Protein kinase" evidence="10">
    <location>
        <begin position="13"/>
        <end position="278"/>
    </location>
</feature>
<evidence type="ECO:0000256" key="5">
    <source>
        <dbReference type="ARBA" id="ARBA00022741"/>
    </source>
</evidence>
<dbReference type="EMBL" id="HBUE01311167">
    <property type="protein sequence ID" value="CAG6583380.1"/>
    <property type="molecule type" value="Transcribed_RNA"/>
</dbReference>
<evidence type="ECO:0000259" key="10">
    <source>
        <dbReference type="PROSITE" id="PS50011"/>
    </source>
</evidence>
<dbReference type="Gene3D" id="1.10.510.10">
    <property type="entry name" value="Transferase(Phosphotransferase) domain 1"/>
    <property type="match status" value="1"/>
</dbReference>
<dbReference type="PIRSF" id="PIRSF000654">
    <property type="entry name" value="Integrin-linked_kinase"/>
    <property type="match status" value="1"/>
</dbReference>